<dbReference type="Proteomes" id="UP000885664">
    <property type="component" value="Unassembled WGS sequence"/>
</dbReference>
<evidence type="ECO:0008006" key="2">
    <source>
        <dbReference type="Google" id="ProtNLM"/>
    </source>
</evidence>
<sequence length="287" mass="32961">METNTVKLIRALEGSAKLEEDELRGLLKLAGENKVLLGLLRKTNSRDEIKRDEERRYRRFAGSIIEVAEALKDLNYALHKFRKPVEHVSVDIDVLIDRRDLTEAARRLSDRGFRVEVSEKYTVTMTRGSTIVDLYTNPAFAWVIYLDGSKLLECCIEDFEFEGYTLKGLSREAEVVVSASHAVYKEHIYLLIDYFTVKKWLNERALKLSAELGAEESIKIASMLNDLVESGSMELPSRIPPALLARAYSLKFLKDEEFRATSPNLLKYLISERAGKAIFWRLTRKTY</sequence>
<reference evidence="1" key="1">
    <citation type="journal article" date="2020" name="mSystems">
        <title>Genome- and Community-Level Interaction Insights into Carbon Utilization and Element Cycling Functions of Hydrothermarchaeota in Hydrothermal Sediment.</title>
        <authorList>
            <person name="Zhou Z."/>
            <person name="Liu Y."/>
            <person name="Xu W."/>
            <person name="Pan J."/>
            <person name="Luo Z.H."/>
            <person name="Li M."/>
        </authorList>
    </citation>
    <scope>NUCLEOTIDE SEQUENCE [LARGE SCALE GENOMIC DNA]</scope>
    <source>
        <strain evidence="1">SpSt-1259</strain>
    </source>
</reference>
<organism evidence="1">
    <name type="scientific">Fervidicoccus fontis</name>
    <dbReference type="NCBI Taxonomy" id="683846"/>
    <lineage>
        <taxon>Archaea</taxon>
        <taxon>Thermoproteota</taxon>
        <taxon>Thermoprotei</taxon>
        <taxon>Fervidicoccales</taxon>
        <taxon>Fervidicoccaceae</taxon>
        <taxon>Fervidicoccus</taxon>
    </lineage>
</organism>
<evidence type="ECO:0000313" key="1">
    <source>
        <dbReference type="EMBL" id="HEU98171.1"/>
    </source>
</evidence>
<proteinExistence type="predicted"/>
<dbReference type="InterPro" id="IPR039498">
    <property type="entry name" value="NTP_transf_5"/>
</dbReference>
<dbReference type="Pfam" id="PF14907">
    <property type="entry name" value="NTP_transf_5"/>
    <property type="match status" value="1"/>
</dbReference>
<accession>A0A7C2YK55</accession>
<comment type="caution">
    <text evidence="1">The sequence shown here is derived from an EMBL/GenBank/DDBJ whole genome shotgun (WGS) entry which is preliminary data.</text>
</comment>
<protein>
    <recommendedName>
        <fullName evidence="2">Nucleotidyltransferase family protein</fullName>
    </recommendedName>
</protein>
<gene>
    <name evidence="1" type="ORF">ENO36_04900</name>
</gene>
<dbReference type="AlphaFoldDB" id="A0A7C2YK55"/>
<name>A0A7C2YK55_9CREN</name>
<dbReference type="EMBL" id="DSFE01000103">
    <property type="protein sequence ID" value="HEU98171.1"/>
    <property type="molecule type" value="Genomic_DNA"/>
</dbReference>